<dbReference type="EMBL" id="MN740257">
    <property type="protein sequence ID" value="QHT96414.1"/>
    <property type="molecule type" value="Genomic_DNA"/>
</dbReference>
<protein>
    <submittedName>
        <fullName evidence="1">Uncharacterized protein</fullName>
    </submittedName>
</protein>
<organism evidence="1">
    <name type="scientific">viral metagenome</name>
    <dbReference type="NCBI Taxonomy" id="1070528"/>
    <lineage>
        <taxon>unclassified sequences</taxon>
        <taxon>metagenomes</taxon>
        <taxon>organismal metagenomes</taxon>
    </lineage>
</organism>
<reference evidence="1" key="1">
    <citation type="journal article" date="2020" name="Nature">
        <title>Giant virus diversity and host interactions through global metagenomics.</title>
        <authorList>
            <person name="Schulz F."/>
            <person name="Roux S."/>
            <person name="Paez-Espino D."/>
            <person name="Jungbluth S."/>
            <person name="Walsh D.A."/>
            <person name="Denef V.J."/>
            <person name="McMahon K.D."/>
            <person name="Konstantinidis K.T."/>
            <person name="Eloe-Fadrosh E.A."/>
            <person name="Kyrpides N.C."/>
            <person name="Woyke T."/>
        </authorList>
    </citation>
    <scope>NUCLEOTIDE SEQUENCE</scope>
    <source>
        <strain evidence="1">GVMAG-M-3300024302-11</strain>
    </source>
</reference>
<proteinExistence type="predicted"/>
<dbReference type="AlphaFoldDB" id="A0A6C0IT29"/>
<sequence length="241" mass="28257">MSFLDNKKILIFGPANKFDENSDLSYFNNYDLIIINNKMIQLLQPNLKKIKNKKFRIILLLNGVFTNGNPETIKKYDKKVLLYFVSETCLAGNLMKLDIDNKKIVSMANNYSKFNFKGCPNMIPKLIMLLIDHKVNFKLLEISGLTLYMKLSNNEEKLNSYHPDYHNWETKLPKDKLNLSNDEKLLYHVNGISNNSKDSLDHGIIENFTFFLKYYKNYQEKIKVDDILQNIINDNINLLDQ</sequence>
<accession>A0A6C0IT29</accession>
<evidence type="ECO:0000313" key="1">
    <source>
        <dbReference type="EMBL" id="QHT96414.1"/>
    </source>
</evidence>
<name>A0A6C0IT29_9ZZZZ</name>